<dbReference type="EMBL" id="UYYA01001899">
    <property type="protein sequence ID" value="VDM55654.1"/>
    <property type="molecule type" value="Genomic_DNA"/>
</dbReference>
<dbReference type="AlphaFoldDB" id="A0A0R3PI91"/>
<name>A0A0R3PI91_ANGCS</name>
<gene>
    <name evidence="1" type="ORF">ACOC_LOCUS4069</name>
</gene>
<sequence length="72" mass="8273">MRVLLLAYLATFIKSEESFEEKLKKGNQLLKSEPNADDTMEFLKKLHSMEKEIKDELTVSTKPNGDVLKAMK</sequence>
<protein>
    <submittedName>
        <fullName evidence="3">Secreted protein</fullName>
    </submittedName>
</protein>
<dbReference type="WBParaSite" id="ACOC_0000406801-mRNA-1">
    <property type="protein sequence ID" value="ACOC_0000406801-mRNA-1"/>
    <property type="gene ID" value="ACOC_0000406801"/>
</dbReference>
<organism evidence="3">
    <name type="scientific">Angiostrongylus costaricensis</name>
    <name type="common">Nematode worm</name>
    <dbReference type="NCBI Taxonomy" id="334426"/>
    <lineage>
        <taxon>Eukaryota</taxon>
        <taxon>Metazoa</taxon>
        <taxon>Ecdysozoa</taxon>
        <taxon>Nematoda</taxon>
        <taxon>Chromadorea</taxon>
        <taxon>Rhabditida</taxon>
        <taxon>Rhabditina</taxon>
        <taxon>Rhabditomorpha</taxon>
        <taxon>Strongyloidea</taxon>
        <taxon>Metastrongylidae</taxon>
        <taxon>Angiostrongylus</taxon>
    </lineage>
</organism>
<dbReference type="Proteomes" id="UP000267027">
    <property type="component" value="Unassembled WGS sequence"/>
</dbReference>
<evidence type="ECO:0000313" key="2">
    <source>
        <dbReference type="Proteomes" id="UP000267027"/>
    </source>
</evidence>
<evidence type="ECO:0000313" key="3">
    <source>
        <dbReference type="WBParaSite" id="ACOC_0000406801-mRNA-1"/>
    </source>
</evidence>
<keyword evidence="2" id="KW-1185">Reference proteome</keyword>
<accession>A0A0R3PI91</accession>
<evidence type="ECO:0000313" key="1">
    <source>
        <dbReference type="EMBL" id="VDM55654.1"/>
    </source>
</evidence>
<reference evidence="1 2" key="2">
    <citation type="submission" date="2018-11" db="EMBL/GenBank/DDBJ databases">
        <authorList>
            <consortium name="Pathogen Informatics"/>
        </authorList>
    </citation>
    <scope>NUCLEOTIDE SEQUENCE [LARGE SCALE GENOMIC DNA]</scope>
    <source>
        <strain evidence="1 2">Costa Rica</strain>
    </source>
</reference>
<reference evidence="3" key="1">
    <citation type="submission" date="2017-02" db="UniProtKB">
        <authorList>
            <consortium name="WormBaseParasite"/>
        </authorList>
    </citation>
    <scope>IDENTIFICATION</scope>
</reference>
<proteinExistence type="predicted"/>